<keyword evidence="1" id="KW-1133">Transmembrane helix</keyword>
<dbReference type="Pfam" id="PF07596">
    <property type="entry name" value="SBP_bac_10"/>
    <property type="match status" value="1"/>
</dbReference>
<dbReference type="Pfam" id="PF07963">
    <property type="entry name" value="N_methyl"/>
    <property type="match status" value="1"/>
</dbReference>
<dbReference type="InterPro" id="IPR011453">
    <property type="entry name" value="DUF1559"/>
</dbReference>
<name>A0A7X0H6A5_9BACT</name>
<protein>
    <submittedName>
        <fullName evidence="3">Prepilin-type N-terminal cleavage/methylation domain-containing protein</fullName>
    </submittedName>
</protein>
<dbReference type="InterPro" id="IPR012902">
    <property type="entry name" value="N_methyl_site"/>
</dbReference>
<feature type="transmembrane region" description="Helical" evidence="1">
    <location>
        <begin position="12"/>
        <end position="36"/>
    </location>
</feature>
<keyword evidence="4" id="KW-1185">Reference proteome</keyword>
<sequence>MLATRNSNRFHAFTLIELLVVISIIALLIGILLPALGGARSEARAIACASNMRQVAIAMQGYTVESKEYLPASYYYPPNPWDGGETMSTDWNLVEQAGSNPAEGYMHWSYLLLASSGGSLALEAFACPEMERRGHPATNARDGASTPGGYTPAYAGTVDRQVDVLAYTASEIVIPRNKFFPAGSAPMQSNRQVRASEIISASETIMVTEFVDSYTGISDASGISKSHRPVNPVNGASSGTLGAGDSVAALAGDVFNGKLLWSDTSNFGLTDEATHLNPGGFLEGPNQVGRHHPGGDELGGTANFARVDGSTFRDTIAEKQWGAKFYAATGSPEFSFLGADFE</sequence>
<organism evidence="3 4">
    <name type="scientific">Algisphaera agarilytica</name>
    <dbReference type="NCBI Taxonomy" id="1385975"/>
    <lineage>
        <taxon>Bacteria</taxon>
        <taxon>Pseudomonadati</taxon>
        <taxon>Planctomycetota</taxon>
        <taxon>Phycisphaerae</taxon>
        <taxon>Phycisphaerales</taxon>
        <taxon>Phycisphaeraceae</taxon>
        <taxon>Algisphaera</taxon>
    </lineage>
</organism>
<keyword evidence="1" id="KW-0812">Transmembrane</keyword>
<evidence type="ECO:0000313" key="4">
    <source>
        <dbReference type="Proteomes" id="UP000541810"/>
    </source>
</evidence>
<dbReference type="Gene3D" id="3.30.700.10">
    <property type="entry name" value="Glycoprotein, Type 4 Pilin"/>
    <property type="match status" value="1"/>
</dbReference>
<evidence type="ECO:0000259" key="2">
    <source>
        <dbReference type="Pfam" id="PF07596"/>
    </source>
</evidence>
<dbReference type="PANTHER" id="PTHR30093">
    <property type="entry name" value="GENERAL SECRETION PATHWAY PROTEIN G"/>
    <property type="match status" value="1"/>
</dbReference>
<reference evidence="3 4" key="1">
    <citation type="submission" date="2020-08" db="EMBL/GenBank/DDBJ databases">
        <title>Genomic Encyclopedia of Type Strains, Phase IV (KMG-IV): sequencing the most valuable type-strain genomes for metagenomic binning, comparative biology and taxonomic classification.</title>
        <authorList>
            <person name="Goeker M."/>
        </authorList>
    </citation>
    <scope>NUCLEOTIDE SEQUENCE [LARGE SCALE GENOMIC DNA]</scope>
    <source>
        <strain evidence="3 4">DSM 103725</strain>
    </source>
</reference>
<dbReference type="EMBL" id="JACHGY010000001">
    <property type="protein sequence ID" value="MBB6430077.1"/>
    <property type="molecule type" value="Genomic_DNA"/>
</dbReference>
<dbReference type="NCBIfam" id="TIGR02532">
    <property type="entry name" value="IV_pilin_GFxxxE"/>
    <property type="match status" value="1"/>
</dbReference>
<evidence type="ECO:0000313" key="3">
    <source>
        <dbReference type="EMBL" id="MBB6430077.1"/>
    </source>
</evidence>
<dbReference type="SUPFAM" id="SSF54523">
    <property type="entry name" value="Pili subunits"/>
    <property type="match status" value="1"/>
</dbReference>
<dbReference type="Proteomes" id="UP000541810">
    <property type="component" value="Unassembled WGS sequence"/>
</dbReference>
<keyword evidence="1" id="KW-0472">Membrane</keyword>
<proteinExistence type="predicted"/>
<dbReference type="InterPro" id="IPR045584">
    <property type="entry name" value="Pilin-like"/>
</dbReference>
<feature type="domain" description="DUF1559" evidence="2">
    <location>
        <begin position="39"/>
        <end position="311"/>
    </location>
</feature>
<accession>A0A7X0H6A5</accession>
<evidence type="ECO:0000256" key="1">
    <source>
        <dbReference type="SAM" id="Phobius"/>
    </source>
</evidence>
<gene>
    <name evidence="3" type="ORF">HNQ40_001883</name>
</gene>
<dbReference type="PANTHER" id="PTHR30093:SF2">
    <property type="entry name" value="TYPE II SECRETION SYSTEM PROTEIN H"/>
    <property type="match status" value="1"/>
</dbReference>
<dbReference type="RefSeq" id="WP_184677616.1">
    <property type="nucleotide sequence ID" value="NZ_JACHGY010000001.1"/>
</dbReference>
<dbReference type="AlphaFoldDB" id="A0A7X0H6A5"/>
<comment type="caution">
    <text evidence="3">The sequence shown here is derived from an EMBL/GenBank/DDBJ whole genome shotgun (WGS) entry which is preliminary data.</text>
</comment>